<keyword evidence="2" id="KW-1185">Reference proteome</keyword>
<protein>
    <submittedName>
        <fullName evidence="1">Uncharacterized protein</fullName>
    </submittedName>
</protein>
<accession>A0A2M8R2I1</accession>
<gene>
    <name evidence="1" type="ORF">CVM73_28005</name>
</gene>
<reference evidence="1 2" key="1">
    <citation type="submission" date="2017-11" db="EMBL/GenBank/DDBJ databases">
        <title>Bradyrhizobium forestalis sp. nov., an efficient nitrogen-fixing bacterium isolated from nodules of forest legume species in the Amazon.</title>
        <authorList>
            <person name="Costa E.M."/>
            <person name="Guimaraes A."/>
            <person name="Carvalho T.S."/>
            <person name="Rodrigues T.L."/>
            <person name="Ribeiro P.R.A."/>
            <person name="Lebbe L."/>
            <person name="Willems A."/>
            <person name="Moreira F.M.S."/>
        </authorList>
    </citation>
    <scope>NUCLEOTIDE SEQUENCE [LARGE SCALE GENOMIC DNA]</scope>
    <source>
        <strain evidence="1 2">INPA54B</strain>
    </source>
</reference>
<dbReference type="EMBL" id="PGVG01000029">
    <property type="protein sequence ID" value="PJG52021.1"/>
    <property type="molecule type" value="Genomic_DNA"/>
</dbReference>
<name>A0A2M8R2I1_9BRAD</name>
<proteinExistence type="predicted"/>
<evidence type="ECO:0000313" key="1">
    <source>
        <dbReference type="EMBL" id="PJG52021.1"/>
    </source>
</evidence>
<organism evidence="1 2">
    <name type="scientific">Bradyrhizobium forestalis</name>
    <dbReference type="NCBI Taxonomy" id="1419263"/>
    <lineage>
        <taxon>Bacteria</taxon>
        <taxon>Pseudomonadati</taxon>
        <taxon>Pseudomonadota</taxon>
        <taxon>Alphaproteobacteria</taxon>
        <taxon>Hyphomicrobiales</taxon>
        <taxon>Nitrobacteraceae</taxon>
        <taxon>Bradyrhizobium</taxon>
    </lineage>
</organism>
<comment type="caution">
    <text evidence="1">The sequence shown here is derived from an EMBL/GenBank/DDBJ whole genome shotgun (WGS) entry which is preliminary data.</text>
</comment>
<sequence>MSTFLRLQTADLDPEMVGRITAAYKRALHTLCIEDRDDHDPLADVVARKVIEIAQSDIHDPAEIAALAIKEIDMR</sequence>
<dbReference type="Proteomes" id="UP000231194">
    <property type="component" value="Unassembled WGS sequence"/>
</dbReference>
<dbReference type="AlphaFoldDB" id="A0A2M8R2I1"/>
<dbReference type="OrthoDB" id="8254383at2"/>
<evidence type="ECO:0000313" key="2">
    <source>
        <dbReference type="Proteomes" id="UP000231194"/>
    </source>
</evidence>
<dbReference type="RefSeq" id="WP_100235005.1">
    <property type="nucleotide sequence ID" value="NZ_PGVG01000029.1"/>
</dbReference>